<organism evidence="2 3">
    <name type="scientific">Parathielavia hyrcaniae</name>
    <dbReference type="NCBI Taxonomy" id="113614"/>
    <lineage>
        <taxon>Eukaryota</taxon>
        <taxon>Fungi</taxon>
        <taxon>Dikarya</taxon>
        <taxon>Ascomycota</taxon>
        <taxon>Pezizomycotina</taxon>
        <taxon>Sordariomycetes</taxon>
        <taxon>Sordariomycetidae</taxon>
        <taxon>Sordariales</taxon>
        <taxon>Chaetomiaceae</taxon>
        <taxon>Parathielavia</taxon>
    </lineage>
</organism>
<keyword evidence="1" id="KW-0732">Signal</keyword>
<keyword evidence="3" id="KW-1185">Reference proteome</keyword>
<protein>
    <recommendedName>
        <fullName evidence="4">Secreted protein</fullName>
    </recommendedName>
</protein>
<dbReference type="AlphaFoldDB" id="A0AAN6Q2G4"/>
<accession>A0AAN6Q2G4</accession>
<name>A0AAN6Q2G4_9PEZI</name>
<proteinExistence type="predicted"/>
<evidence type="ECO:0000313" key="3">
    <source>
        <dbReference type="Proteomes" id="UP001305647"/>
    </source>
</evidence>
<dbReference type="EMBL" id="MU863640">
    <property type="protein sequence ID" value="KAK4100505.1"/>
    <property type="molecule type" value="Genomic_DNA"/>
</dbReference>
<evidence type="ECO:0000256" key="1">
    <source>
        <dbReference type="SAM" id="SignalP"/>
    </source>
</evidence>
<evidence type="ECO:0008006" key="4">
    <source>
        <dbReference type="Google" id="ProtNLM"/>
    </source>
</evidence>
<reference evidence="2" key="2">
    <citation type="submission" date="2023-05" db="EMBL/GenBank/DDBJ databases">
        <authorList>
            <consortium name="Lawrence Berkeley National Laboratory"/>
            <person name="Steindorff A."/>
            <person name="Hensen N."/>
            <person name="Bonometti L."/>
            <person name="Westerberg I."/>
            <person name="Brannstrom I.O."/>
            <person name="Guillou S."/>
            <person name="Cros-Aarteil S."/>
            <person name="Calhoun S."/>
            <person name="Haridas S."/>
            <person name="Kuo A."/>
            <person name="Mondo S."/>
            <person name="Pangilinan J."/>
            <person name="Riley R."/>
            <person name="Labutti K."/>
            <person name="Andreopoulos B."/>
            <person name="Lipzen A."/>
            <person name="Chen C."/>
            <person name="Yanf M."/>
            <person name="Daum C."/>
            <person name="Ng V."/>
            <person name="Clum A."/>
            <person name="Ohm R."/>
            <person name="Martin F."/>
            <person name="Silar P."/>
            <person name="Natvig D."/>
            <person name="Lalanne C."/>
            <person name="Gautier V."/>
            <person name="Ament-Velasquez S.L."/>
            <person name="Kruys A."/>
            <person name="Hutchinson M.I."/>
            <person name="Powell A.J."/>
            <person name="Barry K."/>
            <person name="Miller A.N."/>
            <person name="Grigoriev I.V."/>
            <person name="Debuchy R."/>
            <person name="Gladieux P."/>
            <person name="Thoren M.H."/>
            <person name="Johannesson H."/>
        </authorList>
    </citation>
    <scope>NUCLEOTIDE SEQUENCE</scope>
    <source>
        <strain evidence="2">CBS 757.83</strain>
    </source>
</reference>
<gene>
    <name evidence="2" type="ORF">N658DRAFT_97062</name>
</gene>
<dbReference type="Proteomes" id="UP001305647">
    <property type="component" value="Unassembled WGS sequence"/>
</dbReference>
<reference evidence="2" key="1">
    <citation type="journal article" date="2023" name="Mol. Phylogenet. Evol.">
        <title>Genome-scale phylogeny and comparative genomics of the fungal order Sordariales.</title>
        <authorList>
            <person name="Hensen N."/>
            <person name="Bonometti L."/>
            <person name="Westerberg I."/>
            <person name="Brannstrom I.O."/>
            <person name="Guillou S."/>
            <person name="Cros-Aarteil S."/>
            <person name="Calhoun S."/>
            <person name="Haridas S."/>
            <person name="Kuo A."/>
            <person name="Mondo S."/>
            <person name="Pangilinan J."/>
            <person name="Riley R."/>
            <person name="LaButti K."/>
            <person name="Andreopoulos B."/>
            <person name="Lipzen A."/>
            <person name="Chen C."/>
            <person name="Yan M."/>
            <person name="Daum C."/>
            <person name="Ng V."/>
            <person name="Clum A."/>
            <person name="Steindorff A."/>
            <person name="Ohm R.A."/>
            <person name="Martin F."/>
            <person name="Silar P."/>
            <person name="Natvig D.O."/>
            <person name="Lalanne C."/>
            <person name="Gautier V."/>
            <person name="Ament-Velasquez S.L."/>
            <person name="Kruys A."/>
            <person name="Hutchinson M.I."/>
            <person name="Powell A.J."/>
            <person name="Barry K."/>
            <person name="Miller A.N."/>
            <person name="Grigoriev I.V."/>
            <person name="Debuchy R."/>
            <person name="Gladieux P."/>
            <person name="Hiltunen Thoren M."/>
            <person name="Johannesson H."/>
        </authorList>
    </citation>
    <scope>NUCLEOTIDE SEQUENCE</scope>
    <source>
        <strain evidence="2">CBS 757.83</strain>
    </source>
</reference>
<feature type="signal peptide" evidence="1">
    <location>
        <begin position="1"/>
        <end position="23"/>
    </location>
</feature>
<feature type="chain" id="PRO_5043031265" description="Secreted protein" evidence="1">
    <location>
        <begin position="24"/>
        <end position="220"/>
    </location>
</feature>
<evidence type="ECO:0000313" key="2">
    <source>
        <dbReference type="EMBL" id="KAK4100505.1"/>
    </source>
</evidence>
<comment type="caution">
    <text evidence="2">The sequence shown here is derived from an EMBL/GenBank/DDBJ whole genome shotgun (WGS) entry which is preliminary data.</text>
</comment>
<sequence length="220" mass="24890">MQIQPLYCNVLTLTLFGLRHVSTLDCTAADDPLLTLSQVPRQNGRQGVTGTHREACHQPRQFHTYGLQVPSFSRFLVPAGVLHSRGPVRHSRNNKKEKGCCLQRRHAKDVAKTLPQVWASPRLHLQACAVDPCPSGYLVSTWDICARLCTKLERYRRWLMSDRMNSCVDKIPYHPETERVPPLARSESRVGSRQLAASDGWARMRPFHVLLTPDSSPSTE</sequence>